<name>A0A8T5V978_9BRAD</name>
<reference evidence="1" key="1">
    <citation type="journal article" date="2017" name="Syst. Appl. Microbiol.">
        <title>Soybeans inoculated with root zone soils of Canadian native legumes harbour diverse and novel Bradyrhizobium spp. that possess agricultural potential.</title>
        <authorList>
            <person name="Bromfield E.S.P."/>
            <person name="Cloutier S."/>
            <person name="Tambong J.T."/>
            <person name="Tran Thi T.V."/>
        </authorList>
    </citation>
    <scope>NUCLEOTIDE SEQUENCE</scope>
    <source>
        <strain evidence="1">1S5</strain>
    </source>
</reference>
<dbReference type="InterPro" id="IPR053734">
    <property type="entry name" value="Phage_Head-Tail_Connect_sf"/>
</dbReference>
<organism evidence="1 2">
    <name type="scientific">Bradyrhizobium barranii subsp. apii</name>
    <dbReference type="NCBI Taxonomy" id="2819348"/>
    <lineage>
        <taxon>Bacteria</taxon>
        <taxon>Pseudomonadati</taxon>
        <taxon>Pseudomonadota</taxon>
        <taxon>Alphaproteobacteria</taxon>
        <taxon>Hyphomicrobiales</taxon>
        <taxon>Nitrobacteraceae</taxon>
        <taxon>Bradyrhizobium</taxon>
        <taxon>Bradyrhizobium barranii</taxon>
    </lineage>
</organism>
<accession>A0A8T5V978</accession>
<dbReference type="Proteomes" id="UP000551709">
    <property type="component" value="Chromosome"/>
</dbReference>
<evidence type="ECO:0000313" key="1">
    <source>
        <dbReference type="EMBL" id="UPT91105.1"/>
    </source>
</evidence>
<reference evidence="1" key="2">
    <citation type="submission" date="2022-04" db="EMBL/GenBank/DDBJ databases">
        <authorList>
            <person name="Bromfield E.S.P."/>
            <person name="Cloutier S."/>
        </authorList>
    </citation>
    <scope>NUCLEOTIDE SEQUENCE</scope>
    <source>
        <strain evidence="1">1S5</strain>
    </source>
</reference>
<protein>
    <submittedName>
        <fullName evidence="1">Uncharacterized protein</fullName>
    </submittedName>
</protein>
<proteinExistence type="predicted"/>
<dbReference type="EMBL" id="CP096255">
    <property type="protein sequence ID" value="UPT91105.1"/>
    <property type="molecule type" value="Genomic_DNA"/>
</dbReference>
<evidence type="ECO:0000313" key="2">
    <source>
        <dbReference type="Proteomes" id="UP000551709"/>
    </source>
</evidence>
<dbReference type="AlphaFoldDB" id="A0A8T5V978"/>
<dbReference type="InterPro" id="IPR008018">
    <property type="entry name" value="Phage_tail_attach_FII"/>
</dbReference>
<dbReference type="Pfam" id="PF05354">
    <property type="entry name" value="Phage_attach"/>
    <property type="match status" value="1"/>
</dbReference>
<dbReference type="GO" id="GO:0019068">
    <property type="term" value="P:virion assembly"/>
    <property type="evidence" value="ECO:0007669"/>
    <property type="project" value="InterPro"/>
</dbReference>
<gene>
    <name evidence="1" type="ORF">HAP41_0000020565</name>
</gene>
<sequence>MIDFDALVLKPAGIIFQIRISVTPLVTQPGVPAYEANGVYNKRDLDVEMQDGTIFSDHEVSLGIRLRDFVIPPDQGDLINIIDERHPAFGQQYWVGDSDEDGQGGAMLLLRTKEPPS</sequence>
<dbReference type="RefSeq" id="WP_166097246.1">
    <property type="nucleotide sequence ID" value="NZ_CP096251.1"/>
</dbReference>
<dbReference type="Gene3D" id="2.40.10.180">
    <property type="entry name" value="Phage tail proteins"/>
    <property type="match status" value="1"/>
</dbReference>